<comment type="caution">
    <text evidence="12">The sequence shown here is derived from an EMBL/GenBank/DDBJ whole genome shotgun (WGS) entry which is preliminary data.</text>
</comment>
<keyword evidence="6" id="KW-0175">Coiled coil</keyword>
<keyword evidence="7" id="KW-0969">Cilium</keyword>
<evidence type="ECO:0000256" key="1">
    <source>
        <dbReference type="ARBA" id="ARBA00004138"/>
    </source>
</evidence>
<dbReference type="PANTHER" id="PTHR21532:SF0">
    <property type="entry name" value="CILIA- AND FLAGELLA-ASSOCIATED PROTEIN 36"/>
    <property type="match status" value="1"/>
</dbReference>
<evidence type="ECO:0000256" key="7">
    <source>
        <dbReference type="ARBA" id="ARBA00023069"/>
    </source>
</evidence>
<dbReference type="Pfam" id="PF11527">
    <property type="entry name" value="ARL2_Bind_BART"/>
    <property type="match status" value="1"/>
</dbReference>
<keyword evidence="8" id="KW-0966">Cell projection</keyword>
<evidence type="ECO:0000256" key="5">
    <source>
        <dbReference type="ARBA" id="ARBA00022490"/>
    </source>
</evidence>
<dbReference type="Gene3D" id="1.20.1520.10">
    <property type="entry name" value="ADP-ribosylation factor-like 2-binding protein, domain"/>
    <property type="match status" value="1"/>
</dbReference>
<gene>
    <name evidence="12" type="ORF">FCC1311_061632</name>
</gene>
<dbReference type="InterPro" id="IPR038888">
    <property type="entry name" value="CFAP36"/>
</dbReference>
<comment type="subcellular location">
    <subcellularLocation>
        <location evidence="1">Cell projection</location>
        <location evidence="1">Cilium</location>
    </subcellularLocation>
    <subcellularLocation>
        <location evidence="2">Cytoplasm</location>
    </subcellularLocation>
</comment>
<feature type="domain" description="BART" evidence="11">
    <location>
        <begin position="18"/>
        <end position="118"/>
    </location>
</feature>
<dbReference type="Proteomes" id="UP000241890">
    <property type="component" value="Unassembled WGS sequence"/>
</dbReference>
<reference evidence="12 13" key="1">
    <citation type="submission" date="2017-12" db="EMBL/GenBank/DDBJ databases">
        <title>Sequencing, de novo assembly and annotation of complete genome of a new Thraustochytrid species, strain FCC1311.</title>
        <authorList>
            <person name="Sedici K."/>
            <person name="Godart F."/>
            <person name="Aiese Cigliano R."/>
            <person name="Sanseverino W."/>
            <person name="Barakat M."/>
            <person name="Ortet P."/>
            <person name="Marechal E."/>
            <person name="Cagnac O."/>
            <person name="Amato A."/>
        </authorList>
    </citation>
    <scope>NUCLEOTIDE SEQUENCE [LARGE SCALE GENOMIC DNA]</scope>
</reference>
<dbReference type="GO" id="GO:0097546">
    <property type="term" value="C:ciliary base"/>
    <property type="evidence" value="ECO:0007669"/>
    <property type="project" value="TreeGrafter"/>
</dbReference>
<dbReference type="InParanoid" id="A0A2R5GMT6"/>
<evidence type="ECO:0000256" key="8">
    <source>
        <dbReference type="ARBA" id="ARBA00023273"/>
    </source>
</evidence>
<evidence type="ECO:0000256" key="3">
    <source>
        <dbReference type="ARBA" id="ARBA00007460"/>
    </source>
</evidence>
<evidence type="ECO:0000256" key="4">
    <source>
        <dbReference type="ARBA" id="ARBA00021815"/>
    </source>
</evidence>
<feature type="region of interest" description="Disordered" evidence="10">
    <location>
        <begin position="129"/>
        <end position="164"/>
    </location>
</feature>
<dbReference type="InterPro" id="IPR023379">
    <property type="entry name" value="BART_dom"/>
</dbReference>
<feature type="compositionally biased region" description="Low complexity" evidence="10">
    <location>
        <begin position="134"/>
        <end position="143"/>
    </location>
</feature>
<name>A0A2R5GMT6_9STRA</name>
<evidence type="ECO:0000256" key="2">
    <source>
        <dbReference type="ARBA" id="ARBA00004496"/>
    </source>
</evidence>
<organism evidence="12 13">
    <name type="scientific">Hondaea fermentalgiana</name>
    <dbReference type="NCBI Taxonomy" id="2315210"/>
    <lineage>
        <taxon>Eukaryota</taxon>
        <taxon>Sar</taxon>
        <taxon>Stramenopiles</taxon>
        <taxon>Bigyra</taxon>
        <taxon>Labyrinthulomycetes</taxon>
        <taxon>Thraustochytrida</taxon>
        <taxon>Thraustochytriidae</taxon>
        <taxon>Hondaea</taxon>
    </lineage>
</organism>
<keyword evidence="5" id="KW-0963">Cytoplasm</keyword>
<keyword evidence="13" id="KW-1185">Reference proteome</keyword>
<protein>
    <recommendedName>
        <fullName evidence="4">Cilia- and flagella-associated protein 36</fullName>
    </recommendedName>
    <alternativeName>
        <fullName evidence="9">Coiled-coil domain-containing protein 104</fullName>
    </alternativeName>
</protein>
<feature type="compositionally biased region" description="Basic and acidic residues" evidence="10">
    <location>
        <begin position="144"/>
        <end position="164"/>
    </location>
</feature>
<evidence type="ECO:0000313" key="13">
    <source>
        <dbReference type="Proteomes" id="UP000241890"/>
    </source>
</evidence>
<evidence type="ECO:0000256" key="10">
    <source>
        <dbReference type="SAM" id="MobiDB-lite"/>
    </source>
</evidence>
<evidence type="ECO:0000259" key="11">
    <source>
        <dbReference type="Pfam" id="PF11527"/>
    </source>
</evidence>
<dbReference type="InterPro" id="IPR042541">
    <property type="entry name" value="BART_sf"/>
</dbReference>
<proteinExistence type="inferred from homology"/>
<accession>A0A2R5GMT6</accession>
<sequence length="164" mass="18716">MQGEGEEDLMEFMVRFSNHVDGPEFNKRMAKFFRKHCHIVDLTTSEHSLEMYELYQTYQGHIDNMLEDFVDKEGLPSAEALVAKVRAASEANSFASEYVQFILDVVDYESFAKCMQQYWRAFARNNGIDLPGEPSAKSPSSSKADSKSQDHTSESKTETKQAHK</sequence>
<evidence type="ECO:0000256" key="6">
    <source>
        <dbReference type="ARBA" id="ARBA00023054"/>
    </source>
</evidence>
<comment type="similarity">
    <text evidence="3">Belongs to the CFAP36 family.</text>
</comment>
<evidence type="ECO:0000256" key="9">
    <source>
        <dbReference type="ARBA" id="ARBA00031593"/>
    </source>
</evidence>
<dbReference type="GO" id="GO:0005930">
    <property type="term" value="C:axoneme"/>
    <property type="evidence" value="ECO:0007669"/>
    <property type="project" value="TreeGrafter"/>
</dbReference>
<evidence type="ECO:0000313" key="12">
    <source>
        <dbReference type="EMBL" id="GBG29943.1"/>
    </source>
</evidence>
<dbReference type="EMBL" id="BEYU01000068">
    <property type="protein sequence ID" value="GBG29943.1"/>
    <property type="molecule type" value="Genomic_DNA"/>
</dbReference>
<dbReference type="PANTHER" id="PTHR21532">
    <property type="entry name" value="PHOSPHODIESTERASE HL"/>
    <property type="match status" value="1"/>
</dbReference>
<dbReference type="AlphaFoldDB" id="A0A2R5GMT6"/>